<sequence length="75" mass="8455">MLKDQTNQDFKDIVSLMGQQVSFISSLKVEDKFYTQEIKGTVTDISLSLSGQHSISVDHGDFFLLSKLLEFQLLA</sequence>
<reference evidence="1" key="1">
    <citation type="submission" date="2015-06" db="EMBL/GenBank/DDBJ databases">
        <authorList>
            <person name="Joergensen T."/>
        </authorList>
    </citation>
    <scope>NUCLEOTIDE SEQUENCE</scope>
    <source>
        <strain evidence="1">RGFK1344</strain>
    </source>
</reference>
<evidence type="ECO:0000313" key="1">
    <source>
        <dbReference type="EMBL" id="CRY96997.1"/>
    </source>
</evidence>
<dbReference type="AlphaFoldDB" id="A0A0H5QMJ7"/>
<accession>A0A0H5QMJ7</accession>
<protein>
    <submittedName>
        <fullName evidence="1">Uncharacterized protein</fullName>
    </submittedName>
</protein>
<organism evidence="1">
    <name type="scientific">uncultured prokaryote</name>
    <dbReference type="NCBI Taxonomy" id="198431"/>
    <lineage>
        <taxon>unclassified sequences</taxon>
        <taxon>environmental samples</taxon>
    </lineage>
</organism>
<name>A0A0H5QMJ7_9ZZZZ</name>
<dbReference type="EMBL" id="LN853907">
    <property type="protein sequence ID" value="CRY96997.1"/>
    <property type="molecule type" value="Genomic_DNA"/>
</dbReference>
<proteinExistence type="predicted"/>
<reference evidence="1" key="2">
    <citation type="submission" date="2015-07" db="EMBL/GenBank/DDBJ databases">
        <title>Plasmids, circular viruses and viroids from rat gut.</title>
        <authorList>
            <person name="Jorgensen T.J."/>
            <person name="Hansen M.A."/>
            <person name="Xu Z."/>
            <person name="Tabak M.A."/>
            <person name="Sorensen S.J."/>
            <person name="Hansen L.H."/>
        </authorList>
    </citation>
    <scope>NUCLEOTIDE SEQUENCE</scope>
    <source>
        <strain evidence="1">RGFK1344</strain>
    </source>
</reference>